<comment type="caution">
    <text evidence="1">The sequence shown here is derived from an EMBL/GenBank/DDBJ whole genome shotgun (WGS) entry which is preliminary data.</text>
</comment>
<accession>C9LWS8</accession>
<dbReference type="STRING" id="546271.Selsp_2130"/>
<organism evidence="1 2">
    <name type="scientific">Selenomonas sputigena (strain ATCC 35185 / DSM 20758 / CCUG 44933 / VPI D19B-28)</name>
    <dbReference type="NCBI Taxonomy" id="546271"/>
    <lineage>
        <taxon>Bacteria</taxon>
        <taxon>Bacillati</taxon>
        <taxon>Bacillota</taxon>
        <taxon>Negativicutes</taxon>
        <taxon>Selenomonadales</taxon>
        <taxon>Selenomonadaceae</taxon>
        <taxon>Selenomonas</taxon>
    </lineage>
</organism>
<sequence length="240" mass="26754">MISQKRKPLQQKKEMLIMTEEKKAAQGRTELVFILDRSGSMSGLESDTIGGFNGMLRRQQEESTDILVSTVLFDDEVEVIHDRVPIGKVAPLTGHEYFTRGCTALLDAIGDSIQHIRNIHKYAREEDRPVRTMFVITTDGLENSSVRYTAKKVKKLIEHQEKRYGWEFVFLGANMDAVAVASDLGIRRENSVEFACDAGGVRENFASLGAMTASFIKTGVVGAGWSMAIADYCRKARGKK</sequence>
<protein>
    <submittedName>
        <fullName evidence="1">von Willebrand factor type A domain protein</fullName>
    </submittedName>
</protein>
<gene>
    <name evidence="1" type="ORF">SELSPUOL_01933</name>
</gene>
<dbReference type="InterPro" id="IPR036465">
    <property type="entry name" value="vWFA_dom_sf"/>
</dbReference>
<dbReference type="EMBL" id="ACKP02000046">
    <property type="protein sequence ID" value="EEX76604.1"/>
    <property type="molecule type" value="Genomic_DNA"/>
</dbReference>
<proteinExistence type="predicted"/>
<reference evidence="1 2" key="1">
    <citation type="submission" date="2009-09" db="EMBL/GenBank/DDBJ databases">
        <authorList>
            <person name="Weinstock G."/>
            <person name="Sodergren E."/>
            <person name="Clifton S."/>
            <person name="Fulton L."/>
            <person name="Fulton B."/>
            <person name="Courtney L."/>
            <person name="Fronick C."/>
            <person name="Harrison M."/>
            <person name="Strong C."/>
            <person name="Farmer C."/>
            <person name="Delahaunty K."/>
            <person name="Markovic C."/>
            <person name="Hall O."/>
            <person name="Minx P."/>
            <person name="Tomlinson C."/>
            <person name="Mitreva M."/>
            <person name="Nelson J."/>
            <person name="Hou S."/>
            <person name="Wollam A."/>
            <person name="Pepin K.H."/>
            <person name="Johnson M."/>
            <person name="Bhonagiri V."/>
            <person name="Nash W.E."/>
            <person name="Warren W."/>
            <person name="Chinwalla A."/>
            <person name="Mardis E.R."/>
            <person name="Wilson R.K."/>
        </authorList>
    </citation>
    <scope>NUCLEOTIDE SEQUENCE [LARGE SCALE GENOMIC DNA]</scope>
    <source>
        <strain evidence="2">ATCC 35185 / DSM 20758 / VPI D19B-28</strain>
    </source>
</reference>
<dbReference type="Gene3D" id="3.40.50.410">
    <property type="entry name" value="von Willebrand factor, type A domain"/>
    <property type="match status" value="1"/>
</dbReference>
<dbReference type="SUPFAM" id="SSF53300">
    <property type="entry name" value="vWA-like"/>
    <property type="match status" value="1"/>
</dbReference>
<name>C9LWS8_SELS3</name>
<evidence type="ECO:0000313" key="2">
    <source>
        <dbReference type="Proteomes" id="UP000003505"/>
    </source>
</evidence>
<evidence type="ECO:0000313" key="1">
    <source>
        <dbReference type="EMBL" id="EEX76604.1"/>
    </source>
</evidence>
<dbReference type="AlphaFoldDB" id="C9LWS8"/>
<dbReference type="eggNOG" id="COG2304">
    <property type="taxonomic scope" value="Bacteria"/>
</dbReference>
<dbReference type="Proteomes" id="UP000003505">
    <property type="component" value="Unassembled WGS sequence"/>
</dbReference>